<dbReference type="AlphaFoldDB" id="A0AAD7CFJ7"/>
<accession>A0AAD7CFJ7</accession>
<keyword evidence="2" id="KW-1185">Reference proteome</keyword>
<evidence type="ECO:0000313" key="1">
    <source>
        <dbReference type="EMBL" id="KAJ7646468.1"/>
    </source>
</evidence>
<sequence>MSSSTISCPRRLFPVWWKPCSWPSQSAAARPMAPRAARSSVIRPIRGPKSTRMRAATLGPSPPMLPCSAGAFPCATLLRRTRPITHPPLFPIILITIILITSIAPDQRLRLLPRTEPKPHASSLRRQQPEILSWPLSSRLITTPVLLPTRSSSIFNPYVRVARLRSPSFLVATIRSFSCRTFHIYIPSRGDSQPFTPTFPVCDDYHYPRSLPSAPRLYP</sequence>
<comment type="caution">
    <text evidence="1">The sequence shown here is derived from an EMBL/GenBank/DDBJ whole genome shotgun (WGS) entry which is preliminary data.</text>
</comment>
<evidence type="ECO:0000313" key="2">
    <source>
        <dbReference type="Proteomes" id="UP001221142"/>
    </source>
</evidence>
<dbReference type="EMBL" id="JARKIF010000002">
    <property type="protein sequence ID" value="KAJ7646468.1"/>
    <property type="molecule type" value="Genomic_DNA"/>
</dbReference>
<reference evidence="1" key="1">
    <citation type="submission" date="2023-03" db="EMBL/GenBank/DDBJ databases">
        <title>Massive genome expansion in bonnet fungi (Mycena s.s.) driven by repeated elements and novel gene families across ecological guilds.</title>
        <authorList>
            <consortium name="Lawrence Berkeley National Laboratory"/>
            <person name="Harder C.B."/>
            <person name="Miyauchi S."/>
            <person name="Viragh M."/>
            <person name="Kuo A."/>
            <person name="Thoen E."/>
            <person name="Andreopoulos B."/>
            <person name="Lu D."/>
            <person name="Skrede I."/>
            <person name="Drula E."/>
            <person name="Henrissat B."/>
            <person name="Morin E."/>
            <person name="Kohler A."/>
            <person name="Barry K."/>
            <person name="LaButti K."/>
            <person name="Morin E."/>
            <person name="Salamov A."/>
            <person name="Lipzen A."/>
            <person name="Mereny Z."/>
            <person name="Hegedus B."/>
            <person name="Baldrian P."/>
            <person name="Stursova M."/>
            <person name="Weitz H."/>
            <person name="Taylor A."/>
            <person name="Grigoriev I.V."/>
            <person name="Nagy L.G."/>
            <person name="Martin F."/>
            <person name="Kauserud H."/>
        </authorList>
    </citation>
    <scope>NUCLEOTIDE SEQUENCE</scope>
    <source>
        <strain evidence="1">9284</strain>
    </source>
</reference>
<gene>
    <name evidence="1" type="ORF">FB45DRAFT_176747</name>
</gene>
<organism evidence="1 2">
    <name type="scientific">Roridomyces roridus</name>
    <dbReference type="NCBI Taxonomy" id="1738132"/>
    <lineage>
        <taxon>Eukaryota</taxon>
        <taxon>Fungi</taxon>
        <taxon>Dikarya</taxon>
        <taxon>Basidiomycota</taxon>
        <taxon>Agaricomycotina</taxon>
        <taxon>Agaricomycetes</taxon>
        <taxon>Agaricomycetidae</taxon>
        <taxon>Agaricales</taxon>
        <taxon>Marasmiineae</taxon>
        <taxon>Mycenaceae</taxon>
        <taxon>Roridomyces</taxon>
    </lineage>
</organism>
<dbReference type="Proteomes" id="UP001221142">
    <property type="component" value="Unassembled WGS sequence"/>
</dbReference>
<protein>
    <submittedName>
        <fullName evidence="1">Uncharacterized protein</fullName>
    </submittedName>
</protein>
<name>A0AAD7CFJ7_9AGAR</name>
<proteinExistence type="predicted"/>